<dbReference type="Pfam" id="PF13579">
    <property type="entry name" value="Glyco_trans_4_4"/>
    <property type="match status" value="1"/>
</dbReference>
<dbReference type="SUPFAM" id="SSF53756">
    <property type="entry name" value="UDP-Glycosyltransferase/glycogen phosphorylase"/>
    <property type="match status" value="1"/>
</dbReference>
<dbReference type="InterPro" id="IPR050194">
    <property type="entry name" value="Glycosyltransferase_grp1"/>
</dbReference>
<feature type="domain" description="Glycosyltransferase subfamily 4-like N-terminal" evidence="2">
    <location>
        <begin position="16"/>
        <end position="186"/>
    </location>
</feature>
<evidence type="ECO:0000259" key="1">
    <source>
        <dbReference type="Pfam" id="PF00534"/>
    </source>
</evidence>
<keyword evidence="4" id="KW-1185">Reference proteome</keyword>
<evidence type="ECO:0000313" key="3">
    <source>
        <dbReference type="EMBL" id="QBQ54183.1"/>
    </source>
</evidence>
<dbReference type="PANTHER" id="PTHR45947">
    <property type="entry name" value="SULFOQUINOVOSYL TRANSFERASE SQD2"/>
    <property type="match status" value="1"/>
</dbReference>
<dbReference type="AlphaFoldDB" id="A0A4P7BVW4"/>
<keyword evidence="3" id="KW-0808">Transferase</keyword>
<dbReference type="OrthoDB" id="6194329at2"/>
<dbReference type="RefSeq" id="WP_134357274.1">
    <property type="nucleotide sequence ID" value="NZ_CP038033.1"/>
</dbReference>
<evidence type="ECO:0000313" key="4">
    <source>
        <dbReference type="Proteomes" id="UP000294325"/>
    </source>
</evidence>
<evidence type="ECO:0000259" key="2">
    <source>
        <dbReference type="Pfam" id="PF13579"/>
    </source>
</evidence>
<name>A0A4P7BVW4_9GAMM</name>
<reference evidence="3 4" key="1">
    <citation type="submission" date="2019-03" db="EMBL/GenBank/DDBJ databases">
        <title>The genome sequence of Nitrosococcus wardiae strain D1FHST reveals the archetypal metabolic capacity of ammonia-oxidizing Gammaproteobacteria.</title>
        <authorList>
            <person name="Wang L."/>
            <person name="Lim C.K."/>
            <person name="Hanson T.E."/>
            <person name="Dang H."/>
            <person name="Klotz M.G."/>
        </authorList>
    </citation>
    <scope>NUCLEOTIDE SEQUENCE [LARGE SCALE GENOMIC DNA]</scope>
    <source>
        <strain evidence="3 4">D1FHS</strain>
    </source>
</reference>
<protein>
    <submittedName>
        <fullName evidence="3">Glycosyltransferase</fullName>
    </submittedName>
</protein>
<dbReference type="EMBL" id="CP038033">
    <property type="protein sequence ID" value="QBQ54183.1"/>
    <property type="molecule type" value="Genomic_DNA"/>
</dbReference>
<organism evidence="3 4">
    <name type="scientific">Nitrosococcus wardiae</name>
    <dbReference type="NCBI Taxonomy" id="1814290"/>
    <lineage>
        <taxon>Bacteria</taxon>
        <taxon>Pseudomonadati</taxon>
        <taxon>Pseudomonadota</taxon>
        <taxon>Gammaproteobacteria</taxon>
        <taxon>Chromatiales</taxon>
        <taxon>Chromatiaceae</taxon>
        <taxon>Nitrosococcus</taxon>
    </lineage>
</organism>
<dbReference type="GO" id="GO:0016757">
    <property type="term" value="F:glycosyltransferase activity"/>
    <property type="evidence" value="ECO:0007669"/>
    <property type="project" value="InterPro"/>
</dbReference>
<gene>
    <name evidence="3" type="ORF">E3U44_06445</name>
</gene>
<dbReference type="InterPro" id="IPR001296">
    <property type="entry name" value="Glyco_trans_1"/>
</dbReference>
<dbReference type="PANTHER" id="PTHR45947:SF3">
    <property type="entry name" value="SULFOQUINOVOSYL TRANSFERASE SQD2"/>
    <property type="match status" value="1"/>
</dbReference>
<sequence>MLRVLHIGKFFPPFAGGMEYFLQDLLPALQRQDIEVAALVHAHLSPRQRRFSNHSFPVQWPFPVYRAPCYGRLLYAPVSPQFPFWLRRTIRQFKPDYLHLHLPNTSAFWAMVVPTARRIPWIVHWHADVVASRHDRLLALAYPFYRPFEQSLLGDASAIIATSPPYLDSSLALGSWRDKCHVIPLGLDPARLPEPTEAERAAAHHLWGDKGRLRVLTIGRLTYYKGHEVLLHSIKALPEARLLIIGTGEGEAKLRSLIAHLGLEERVTLQGSCTEAQRNGLLATCDVFCLPSIERTEAFGVVLLEAMRFGKPVVASKIEGSGVGWVVAEGETGKLCAPQDSASLVQVLGDLLHAPEKRESLGKAGEQRFRNYFQIERIGKKTAELYRCV</sequence>
<dbReference type="Gene3D" id="3.40.50.2000">
    <property type="entry name" value="Glycogen Phosphorylase B"/>
    <property type="match status" value="2"/>
</dbReference>
<feature type="domain" description="Glycosyl transferase family 1" evidence="1">
    <location>
        <begin position="210"/>
        <end position="368"/>
    </location>
</feature>
<dbReference type="Pfam" id="PF00534">
    <property type="entry name" value="Glycos_transf_1"/>
    <property type="match status" value="1"/>
</dbReference>
<dbReference type="Proteomes" id="UP000294325">
    <property type="component" value="Chromosome"/>
</dbReference>
<proteinExistence type="predicted"/>
<accession>A0A4P7BVW4</accession>
<dbReference type="InterPro" id="IPR028098">
    <property type="entry name" value="Glyco_trans_4-like_N"/>
</dbReference>
<dbReference type="KEGG" id="nwr:E3U44_06445"/>